<dbReference type="PRINTS" id="PR00986">
    <property type="entry name" value="TRNASYNTHVAL"/>
</dbReference>
<dbReference type="GO" id="GO:0006438">
    <property type="term" value="P:valyl-tRNA aminoacylation"/>
    <property type="evidence" value="ECO:0007669"/>
    <property type="project" value="UniProtKB-UniRule"/>
</dbReference>
<evidence type="ECO:0000256" key="8">
    <source>
        <dbReference type="NCBIfam" id="TIGR00422"/>
    </source>
</evidence>
<accession>A0A2M7W1Y5</accession>
<dbReference type="InterPro" id="IPR009080">
    <property type="entry name" value="tRNAsynth_Ia_anticodon-bd"/>
</dbReference>
<dbReference type="Proteomes" id="UP000228952">
    <property type="component" value="Unassembled WGS sequence"/>
</dbReference>
<keyword evidence="5" id="KW-0648">Protein biosynthesis</keyword>
<dbReference type="NCBIfam" id="NF004349">
    <property type="entry name" value="PRK05729.1"/>
    <property type="match status" value="1"/>
</dbReference>
<evidence type="ECO:0000256" key="2">
    <source>
        <dbReference type="ARBA" id="ARBA00022598"/>
    </source>
</evidence>
<dbReference type="SUPFAM" id="SSF50677">
    <property type="entry name" value="ValRS/IleRS/LeuRS editing domain"/>
    <property type="match status" value="1"/>
</dbReference>
<protein>
    <recommendedName>
        <fullName evidence="1 8">Valine--tRNA ligase</fullName>
        <ecNumber evidence="1 8">6.1.1.9</ecNumber>
    </recommendedName>
</protein>
<dbReference type="Pfam" id="PF00133">
    <property type="entry name" value="tRNA-synt_1"/>
    <property type="match status" value="1"/>
</dbReference>
<keyword evidence="3" id="KW-0547">Nucleotide-binding</keyword>
<dbReference type="InterPro" id="IPR009008">
    <property type="entry name" value="Val/Leu/Ile-tRNA-synth_edit"/>
</dbReference>
<evidence type="ECO:0000256" key="5">
    <source>
        <dbReference type="ARBA" id="ARBA00022917"/>
    </source>
</evidence>
<evidence type="ECO:0000256" key="3">
    <source>
        <dbReference type="ARBA" id="ARBA00022741"/>
    </source>
</evidence>
<dbReference type="EMBL" id="PFQB01000064">
    <property type="protein sequence ID" value="PJA14026.1"/>
    <property type="molecule type" value="Genomic_DNA"/>
</dbReference>
<sequence>MAKFELFKGPYNPQIAEPAVLNFWGANAFFKPEYNAVKKVVDSTADLKKYLKGNPDRRYVIIDPPPNAYGRPHLGNISGYAYQDLLGRFWRMKGKRVLLFPGKDHAGIQGEIVVLRELFRPQGKSKQNMSRKQFYEETYEYFTKTMAAALQDEKRIGLSADYDRNVFTLDPEIVDNVLSTFVKLYEANKVYKGVRIVNWCPSCKTALADIDTKKKDRESTMCFLRYPLKDSVGSLEYITVATSRPETMLGDTAVVVNPDDKRYTKLHGKTLVLPLVNREVPIITDAQVDITVGTGCLKLTPAHAAEDYEIMLRWNKQHPKESVDWINVIDPEGNMCGPIGKYKGMSAEEAKNAVLADFKALGLYEKEETISQHAPVCERCETLIQPLMSSQWFVDVAEMRDKGLDAVKSGEIVIHPKYMTKKYNFWMKNLRDWPISRTLWWGYRFPVWYKGKLETTYGEDGKVLEKISGVVVTDFADAVTKKLAIVSKTSPGEGWLQDENVFDTWFSSGQWPYVTLEKEGLFDEMYPTDALDTSYDILEMWVSRMIMLGLFRTGKIPFKDVYLHGLIKGANGQKMSKSKGNVVELDDLVNEFGADAIRMLYIIGNKAGASYRIDNEKLAGNRNFLNKLWNASRYVFFAAQDLEKPWELAEKDLPFTEEDQKMLTEARDMAKRVEKKIKNFQFGLVAVDLVQSFWHSFCDSYIEQVKNRLYTKDKEGNPINTSEEAIASRRAGQWTLWHILGIYLKLFHPYIPFITEYLWESYPKSPEESGTIMYAKWPEEGKELKQ</sequence>
<dbReference type="InterPro" id="IPR033705">
    <property type="entry name" value="Anticodon_Ia_Val"/>
</dbReference>
<dbReference type="Gene3D" id="3.90.740.10">
    <property type="entry name" value="Valyl/Leucyl/Isoleucyl-tRNA synthetase, editing domain"/>
    <property type="match status" value="1"/>
</dbReference>
<evidence type="ECO:0000256" key="6">
    <source>
        <dbReference type="ARBA" id="ARBA00023146"/>
    </source>
</evidence>
<evidence type="ECO:0000259" key="10">
    <source>
        <dbReference type="Pfam" id="PF08264"/>
    </source>
</evidence>
<comment type="caution">
    <text evidence="11">The sequence shown here is derived from an EMBL/GenBank/DDBJ whole genome shotgun (WGS) entry which is preliminary data.</text>
</comment>
<dbReference type="AlphaFoldDB" id="A0A2M7W1Y5"/>
<dbReference type="GO" id="GO:0004832">
    <property type="term" value="F:valine-tRNA ligase activity"/>
    <property type="evidence" value="ECO:0007669"/>
    <property type="project" value="UniProtKB-UniRule"/>
</dbReference>
<dbReference type="CDD" id="cd07962">
    <property type="entry name" value="Anticodon_Ia_Val"/>
    <property type="match status" value="1"/>
</dbReference>
<dbReference type="Gene3D" id="1.10.730.10">
    <property type="entry name" value="Isoleucyl-tRNA Synthetase, Domain 1"/>
    <property type="match status" value="1"/>
</dbReference>
<feature type="domain" description="Aminoacyl-tRNA synthetase class Ia" evidence="9">
    <location>
        <begin position="54"/>
        <end position="606"/>
    </location>
</feature>
<dbReference type="InterPro" id="IPR002300">
    <property type="entry name" value="aa-tRNA-synth_Ia"/>
</dbReference>
<dbReference type="PANTHER" id="PTHR11946">
    <property type="entry name" value="VALYL-TRNA SYNTHETASES"/>
    <property type="match status" value="1"/>
</dbReference>
<dbReference type="EC" id="6.1.1.9" evidence="1 8"/>
<dbReference type="Gene3D" id="3.40.50.620">
    <property type="entry name" value="HUPs"/>
    <property type="match status" value="2"/>
</dbReference>
<dbReference type="SUPFAM" id="SSF47323">
    <property type="entry name" value="Anticodon-binding domain of a subclass of class I aminoacyl-tRNA synthetases"/>
    <property type="match status" value="1"/>
</dbReference>
<organism evidence="11 12">
    <name type="scientific">Candidatus Dojkabacteria bacterium CG_4_10_14_0_2_um_filter_Dojkabacteria_WS6_41_15</name>
    <dbReference type="NCBI Taxonomy" id="2014249"/>
    <lineage>
        <taxon>Bacteria</taxon>
        <taxon>Candidatus Dojkabacteria</taxon>
    </lineage>
</organism>
<comment type="catalytic activity">
    <reaction evidence="7">
        <text>tRNA(Val) + L-valine + ATP = L-valyl-tRNA(Val) + AMP + diphosphate</text>
        <dbReference type="Rhea" id="RHEA:10704"/>
        <dbReference type="Rhea" id="RHEA-COMP:9672"/>
        <dbReference type="Rhea" id="RHEA-COMP:9708"/>
        <dbReference type="ChEBI" id="CHEBI:30616"/>
        <dbReference type="ChEBI" id="CHEBI:33019"/>
        <dbReference type="ChEBI" id="CHEBI:57762"/>
        <dbReference type="ChEBI" id="CHEBI:78442"/>
        <dbReference type="ChEBI" id="CHEBI:78537"/>
        <dbReference type="ChEBI" id="CHEBI:456215"/>
        <dbReference type="EC" id="6.1.1.9"/>
    </reaction>
</comment>
<dbReference type="NCBIfam" id="TIGR00422">
    <property type="entry name" value="valS"/>
    <property type="match status" value="1"/>
</dbReference>
<dbReference type="GO" id="GO:0002161">
    <property type="term" value="F:aminoacyl-tRNA deacylase activity"/>
    <property type="evidence" value="ECO:0007669"/>
    <property type="project" value="InterPro"/>
</dbReference>
<gene>
    <name evidence="11" type="ORF">COX64_02490</name>
</gene>
<reference evidence="12" key="1">
    <citation type="submission" date="2017-09" db="EMBL/GenBank/DDBJ databases">
        <title>Depth-based differentiation of microbial function through sediment-hosted aquifers and enrichment of novel symbionts in the deep terrestrial subsurface.</title>
        <authorList>
            <person name="Probst A.J."/>
            <person name="Ladd B."/>
            <person name="Jarett J.K."/>
            <person name="Geller-Mcgrath D.E."/>
            <person name="Sieber C.M.K."/>
            <person name="Emerson J.B."/>
            <person name="Anantharaman K."/>
            <person name="Thomas B.C."/>
            <person name="Malmstrom R."/>
            <person name="Stieglmeier M."/>
            <person name="Klingl A."/>
            <person name="Woyke T."/>
            <person name="Ryan C.M."/>
            <person name="Banfield J.F."/>
        </authorList>
    </citation>
    <scope>NUCLEOTIDE SEQUENCE [LARGE SCALE GENOMIC DNA]</scope>
</reference>
<dbReference type="Pfam" id="PF08264">
    <property type="entry name" value="Anticodon_1"/>
    <property type="match status" value="1"/>
</dbReference>
<dbReference type="InterPro" id="IPR014729">
    <property type="entry name" value="Rossmann-like_a/b/a_fold"/>
</dbReference>
<dbReference type="PANTHER" id="PTHR11946:SF93">
    <property type="entry name" value="VALINE--TRNA LIGASE, CHLOROPLASTIC_MITOCHONDRIAL 2"/>
    <property type="match status" value="1"/>
</dbReference>
<keyword evidence="6" id="KW-0030">Aminoacyl-tRNA synthetase</keyword>
<dbReference type="GO" id="GO:0005524">
    <property type="term" value="F:ATP binding"/>
    <property type="evidence" value="ECO:0007669"/>
    <property type="project" value="UniProtKB-KW"/>
</dbReference>
<dbReference type="InterPro" id="IPR002303">
    <property type="entry name" value="Valyl-tRNA_ligase"/>
</dbReference>
<evidence type="ECO:0000313" key="11">
    <source>
        <dbReference type="EMBL" id="PJA14026.1"/>
    </source>
</evidence>
<evidence type="ECO:0000256" key="4">
    <source>
        <dbReference type="ARBA" id="ARBA00022840"/>
    </source>
</evidence>
<dbReference type="SUPFAM" id="SSF52374">
    <property type="entry name" value="Nucleotidylyl transferase"/>
    <property type="match status" value="1"/>
</dbReference>
<proteinExistence type="predicted"/>
<evidence type="ECO:0000256" key="1">
    <source>
        <dbReference type="ARBA" id="ARBA00013169"/>
    </source>
</evidence>
<keyword evidence="2 11" id="KW-0436">Ligase</keyword>
<evidence type="ECO:0000313" key="12">
    <source>
        <dbReference type="Proteomes" id="UP000228952"/>
    </source>
</evidence>
<dbReference type="InterPro" id="IPR013155">
    <property type="entry name" value="M/V/L/I-tRNA-synth_anticd-bd"/>
</dbReference>
<keyword evidence="4" id="KW-0067">ATP-binding</keyword>
<name>A0A2M7W1Y5_9BACT</name>
<dbReference type="GO" id="GO:0005829">
    <property type="term" value="C:cytosol"/>
    <property type="evidence" value="ECO:0007669"/>
    <property type="project" value="TreeGrafter"/>
</dbReference>
<evidence type="ECO:0000256" key="7">
    <source>
        <dbReference type="ARBA" id="ARBA00047552"/>
    </source>
</evidence>
<feature type="domain" description="Methionyl/Valyl/Leucyl/Isoleucyl-tRNA synthetase anticodon-binding" evidence="10">
    <location>
        <begin position="659"/>
        <end position="781"/>
    </location>
</feature>
<evidence type="ECO:0000259" key="9">
    <source>
        <dbReference type="Pfam" id="PF00133"/>
    </source>
</evidence>